<evidence type="ECO:0000256" key="7">
    <source>
        <dbReference type="ARBA" id="ARBA00023157"/>
    </source>
</evidence>
<sequence>RGSPRDLRVSDETVSSMQLSWAAAPGRVSQYRVFYQPTEGGEMKEVTVKGDTTATLLKNLQPGTEYQLAVRARYASGLGEPLQGTGTTLE</sequence>
<dbReference type="Proteomes" id="UP001529510">
    <property type="component" value="Unassembled WGS sequence"/>
</dbReference>
<evidence type="ECO:0000256" key="8">
    <source>
        <dbReference type="ARBA" id="ARBA00023180"/>
    </source>
</evidence>
<dbReference type="SMART" id="SM00060">
    <property type="entry name" value="FN3"/>
    <property type="match status" value="1"/>
</dbReference>
<evidence type="ECO:0000256" key="6">
    <source>
        <dbReference type="ARBA" id="ARBA00023119"/>
    </source>
</evidence>
<evidence type="ECO:0000256" key="5">
    <source>
        <dbReference type="ARBA" id="ARBA00022889"/>
    </source>
</evidence>
<dbReference type="Gene3D" id="2.60.40.10">
    <property type="entry name" value="Immunoglobulins"/>
    <property type="match status" value="1"/>
</dbReference>
<dbReference type="FunFam" id="2.60.40.10:FF:000018">
    <property type="entry name" value="collagen alpha-1(XII) chain isoform X1"/>
    <property type="match status" value="1"/>
</dbReference>
<dbReference type="InterPro" id="IPR036116">
    <property type="entry name" value="FN3_sf"/>
</dbReference>
<organism evidence="11 12">
    <name type="scientific">Cirrhinus mrigala</name>
    <name type="common">Mrigala</name>
    <dbReference type="NCBI Taxonomy" id="683832"/>
    <lineage>
        <taxon>Eukaryota</taxon>
        <taxon>Metazoa</taxon>
        <taxon>Chordata</taxon>
        <taxon>Craniata</taxon>
        <taxon>Vertebrata</taxon>
        <taxon>Euteleostomi</taxon>
        <taxon>Actinopterygii</taxon>
        <taxon>Neopterygii</taxon>
        <taxon>Teleostei</taxon>
        <taxon>Ostariophysi</taxon>
        <taxon>Cypriniformes</taxon>
        <taxon>Cyprinidae</taxon>
        <taxon>Labeoninae</taxon>
        <taxon>Labeonini</taxon>
        <taxon>Cirrhinus</taxon>
    </lineage>
</organism>
<dbReference type="EMBL" id="JAMKFB020000020">
    <property type="protein sequence ID" value="KAL0165198.1"/>
    <property type="molecule type" value="Genomic_DNA"/>
</dbReference>
<dbReference type="GO" id="GO:0005581">
    <property type="term" value="C:collagen trimer"/>
    <property type="evidence" value="ECO:0007669"/>
    <property type="project" value="UniProtKB-KW"/>
</dbReference>
<evidence type="ECO:0000256" key="3">
    <source>
        <dbReference type="ARBA" id="ARBA00022530"/>
    </source>
</evidence>
<evidence type="ECO:0000256" key="9">
    <source>
        <dbReference type="ARBA" id="ARBA00049648"/>
    </source>
</evidence>
<dbReference type="PROSITE" id="PS50853">
    <property type="entry name" value="FN3"/>
    <property type="match status" value="1"/>
</dbReference>
<dbReference type="InterPro" id="IPR003961">
    <property type="entry name" value="FN3_dom"/>
</dbReference>
<keyword evidence="8" id="KW-0325">Glycoprotein</keyword>
<reference evidence="11 12" key="1">
    <citation type="submission" date="2024-05" db="EMBL/GenBank/DDBJ databases">
        <title>Genome sequencing and assembly of Indian major carp, Cirrhinus mrigala (Hamilton, 1822).</title>
        <authorList>
            <person name="Mohindra V."/>
            <person name="Chowdhury L.M."/>
            <person name="Lal K."/>
            <person name="Jena J.K."/>
        </authorList>
    </citation>
    <scope>NUCLEOTIDE SEQUENCE [LARGE SCALE GENOMIC DNA]</scope>
    <source>
        <strain evidence="11">CM1030</strain>
        <tissue evidence="11">Blood</tissue>
    </source>
</reference>
<keyword evidence="3" id="KW-0272">Extracellular matrix</keyword>
<dbReference type="CDD" id="cd00063">
    <property type="entry name" value="FN3"/>
    <property type="match status" value="1"/>
</dbReference>
<dbReference type="PANTHER" id="PTHR46708">
    <property type="entry name" value="TENASCIN"/>
    <property type="match status" value="1"/>
</dbReference>
<proteinExistence type="inferred from homology"/>
<evidence type="ECO:0000256" key="2">
    <source>
        <dbReference type="ARBA" id="ARBA00022525"/>
    </source>
</evidence>
<dbReference type="PANTHER" id="PTHR46708:SF2">
    <property type="entry name" value="FIBRONECTIN TYPE-III DOMAIN-CONTAINING PROTEIN"/>
    <property type="match status" value="1"/>
</dbReference>
<comment type="caution">
    <text evidence="11">The sequence shown here is derived from an EMBL/GenBank/DDBJ whole genome shotgun (WGS) entry which is preliminary data.</text>
</comment>
<name>A0ABD0NXH3_CIRMR</name>
<dbReference type="InterPro" id="IPR013783">
    <property type="entry name" value="Ig-like_fold"/>
</dbReference>
<keyword evidence="4" id="KW-0677">Repeat</keyword>
<feature type="domain" description="Fibronectin type-III" evidence="10">
    <location>
        <begin position="3"/>
        <end position="90"/>
    </location>
</feature>
<keyword evidence="2" id="KW-0964">Secreted</keyword>
<dbReference type="InterPro" id="IPR050991">
    <property type="entry name" value="ECM_Regulatory_Proteins"/>
</dbReference>
<comment type="subcellular location">
    <subcellularLocation>
        <location evidence="1">Secreted</location>
        <location evidence="1">Extracellular space</location>
        <location evidence="1">Extracellular matrix</location>
    </subcellularLocation>
</comment>
<dbReference type="GO" id="GO:0007155">
    <property type="term" value="P:cell adhesion"/>
    <property type="evidence" value="ECO:0007669"/>
    <property type="project" value="UniProtKB-KW"/>
</dbReference>
<keyword evidence="7" id="KW-1015">Disulfide bond</keyword>
<dbReference type="PRINTS" id="PR00014">
    <property type="entry name" value="FNTYPEIII"/>
</dbReference>
<dbReference type="SUPFAM" id="SSF49265">
    <property type="entry name" value="Fibronectin type III"/>
    <property type="match status" value="1"/>
</dbReference>
<evidence type="ECO:0000313" key="11">
    <source>
        <dbReference type="EMBL" id="KAL0165198.1"/>
    </source>
</evidence>
<protein>
    <recommendedName>
        <fullName evidence="10">Fibronectin type-III domain-containing protein</fullName>
    </recommendedName>
</protein>
<evidence type="ECO:0000259" key="10">
    <source>
        <dbReference type="PROSITE" id="PS50853"/>
    </source>
</evidence>
<comment type="similarity">
    <text evidence="9">Belongs to the fibril-associated collagens with interrupted helices (FACIT) family.</text>
</comment>
<dbReference type="Pfam" id="PF00041">
    <property type="entry name" value="fn3"/>
    <property type="match status" value="1"/>
</dbReference>
<evidence type="ECO:0000256" key="4">
    <source>
        <dbReference type="ARBA" id="ARBA00022737"/>
    </source>
</evidence>
<evidence type="ECO:0000313" key="12">
    <source>
        <dbReference type="Proteomes" id="UP001529510"/>
    </source>
</evidence>
<dbReference type="AlphaFoldDB" id="A0ABD0NXH3"/>
<feature type="non-terminal residue" evidence="11">
    <location>
        <position position="90"/>
    </location>
</feature>
<gene>
    <name evidence="11" type="ORF">M9458_040951</name>
</gene>
<feature type="non-terminal residue" evidence="11">
    <location>
        <position position="1"/>
    </location>
</feature>
<keyword evidence="5" id="KW-0130">Cell adhesion</keyword>
<keyword evidence="12" id="KW-1185">Reference proteome</keyword>
<accession>A0ABD0NXH3</accession>
<keyword evidence="6" id="KW-0176">Collagen</keyword>
<evidence type="ECO:0000256" key="1">
    <source>
        <dbReference type="ARBA" id="ARBA00004498"/>
    </source>
</evidence>